<keyword evidence="1" id="KW-0812">Transmembrane</keyword>
<name>A0A0C2J3W6_THEKT</name>
<sequence length="182" mass="20666">MAVPKWLSWILFLVFEVLAIGACAFHLYALFVPCVFNVCYGSGLFAKCRCVKVFTHDIPFTSGEIKDKTVLFIVLQSLFVGSAILAIVATVLAFLGFVMDKIKNWSVFVIWLAASASLSLSILYTIQYRMTKDHGIFIFKKFSFTDYFIDLNQFELPKLLTLSWTTFPVFLLLGVVVMTKKR</sequence>
<keyword evidence="1" id="KW-0472">Membrane</keyword>
<keyword evidence="1" id="KW-1133">Transmembrane helix</keyword>
<evidence type="ECO:0000313" key="2">
    <source>
        <dbReference type="EMBL" id="KII63777.1"/>
    </source>
</evidence>
<reference evidence="2 3" key="1">
    <citation type="journal article" date="2014" name="Genome Biol. Evol.">
        <title>The genome of the myxosporean Thelohanellus kitauei shows adaptations to nutrient acquisition within its fish host.</title>
        <authorList>
            <person name="Yang Y."/>
            <person name="Xiong J."/>
            <person name="Zhou Z."/>
            <person name="Huo F."/>
            <person name="Miao W."/>
            <person name="Ran C."/>
            <person name="Liu Y."/>
            <person name="Zhang J."/>
            <person name="Feng J."/>
            <person name="Wang M."/>
            <person name="Wang M."/>
            <person name="Wang L."/>
            <person name="Yao B."/>
        </authorList>
    </citation>
    <scope>NUCLEOTIDE SEQUENCE [LARGE SCALE GENOMIC DNA]</scope>
    <source>
        <strain evidence="2">Wuqing</strain>
    </source>
</reference>
<proteinExistence type="predicted"/>
<feature type="transmembrane region" description="Helical" evidence="1">
    <location>
        <begin position="7"/>
        <end position="31"/>
    </location>
</feature>
<gene>
    <name evidence="2" type="ORF">RF11_15011</name>
</gene>
<organism evidence="2 3">
    <name type="scientific">Thelohanellus kitauei</name>
    <name type="common">Myxosporean</name>
    <dbReference type="NCBI Taxonomy" id="669202"/>
    <lineage>
        <taxon>Eukaryota</taxon>
        <taxon>Metazoa</taxon>
        <taxon>Cnidaria</taxon>
        <taxon>Myxozoa</taxon>
        <taxon>Myxosporea</taxon>
        <taxon>Bivalvulida</taxon>
        <taxon>Platysporina</taxon>
        <taxon>Myxobolidae</taxon>
        <taxon>Thelohanellus</taxon>
    </lineage>
</organism>
<comment type="caution">
    <text evidence="2">The sequence shown here is derived from an EMBL/GenBank/DDBJ whole genome shotgun (WGS) entry which is preliminary data.</text>
</comment>
<dbReference type="Proteomes" id="UP000031668">
    <property type="component" value="Unassembled WGS sequence"/>
</dbReference>
<protein>
    <submittedName>
        <fullName evidence="2">Uncharacterized protein</fullName>
    </submittedName>
</protein>
<dbReference type="AlphaFoldDB" id="A0A0C2J3W6"/>
<feature type="transmembrane region" description="Helical" evidence="1">
    <location>
        <begin position="105"/>
        <end position="126"/>
    </location>
</feature>
<feature type="transmembrane region" description="Helical" evidence="1">
    <location>
        <begin position="70"/>
        <end position="98"/>
    </location>
</feature>
<keyword evidence="3" id="KW-1185">Reference proteome</keyword>
<feature type="transmembrane region" description="Helical" evidence="1">
    <location>
        <begin position="159"/>
        <end position="179"/>
    </location>
</feature>
<evidence type="ECO:0000256" key="1">
    <source>
        <dbReference type="SAM" id="Phobius"/>
    </source>
</evidence>
<dbReference type="EMBL" id="JWZT01004591">
    <property type="protein sequence ID" value="KII63777.1"/>
    <property type="molecule type" value="Genomic_DNA"/>
</dbReference>
<evidence type="ECO:0000313" key="3">
    <source>
        <dbReference type="Proteomes" id="UP000031668"/>
    </source>
</evidence>
<accession>A0A0C2J3W6</accession>